<gene>
    <name evidence="1" type="ORF">WDU96_07380</name>
</gene>
<evidence type="ECO:0008006" key="3">
    <source>
        <dbReference type="Google" id="ProtNLM"/>
    </source>
</evidence>
<name>A0ABU8LT42_9MICO</name>
<protein>
    <recommendedName>
        <fullName evidence="3">Aminoglycoside phosphotransferase domain-containing protein</fullName>
    </recommendedName>
</protein>
<comment type="caution">
    <text evidence="1">The sequence shown here is derived from an EMBL/GenBank/DDBJ whole genome shotgun (WGS) entry which is preliminary data.</text>
</comment>
<dbReference type="SUPFAM" id="SSF56112">
    <property type="entry name" value="Protein kinase-like (PK-like)"/>
    <property type="match status" value="1"/>
</dbReference>
<proteinExistence type="predicted"/>
<dbReference type="RefSeq" id="WP_337337858.1">
    <property type="nucleotide sequence ID" value="NZ_JBBDGL010000002.1"/>
</dbReference>
<dbReference type="Proteomes" id="UP001368654">
    <property type="component" value="Unassembled WGS sequence"/>
</dbReference>
<dbReference type="EMBL" id="JBBDGL010000002">
    <property type="protein sequence ID" value="MEJ1155422.1"/>
    <property type="molecule type" value="Genomic_DNA"/>
</dbReference>
<evidence type="ECO:0000313" key="2">
    <source>
        <dbReference type="Proteomes" id="UP001368654"/>
    </source>
</evidence>
<sequence length="223" mass="24246">MEEHLSGGNMSPVLRSGATVRRETGEWTPAVHELLNTMTSIDEVPAVIGLDDANREVLTFLPGETLAGADPAVLWSESVLTSAAQLLRRMHDASVELVDDRSLVWRSPSHRPTEVICHNDFAPYNLIVRGGVLSGVSTVRGKNMSVSITYIDGTEKWRVSFTRQSIVKTTARRGLTLPTFEEFNAGVSPVLNTPSMSDQWDCHVVGSSVESAFGNAGPGNWAR</sequence>
<organism evidence="1 2">
    <name type="scientific">Microbacterium marmarense</name>
    <dbReference type="NCBI Taxonomy" id="3122051"/>
    <lineage>
        <taxon>Bacteria</taxon>
        <taxon>Bacillati</taxon>
        <taxon>Actinomycetota</taxon>
        <taxon>Actinomycetes</taxon>
        <taxon>Micrococcales</taxon>
        <taxon>Microbacteriaceae</taxon>
        <taxon>Microbacterium</taxon>
    </lineage>
</organism>
<reference evidence="1 2" key="1">
    <citation type="submission" date="2024-02" db="EMBL/GenBank/DDBJ databases">
        <authorList>
            <person name="Saticioglu I.B."/>
        </authorList>
    </citation>
    <scope>NUCLEOTIDE SEQUENCE [LARGE SCALE GENOMIC DNA]</scope>
    <source>
        <strain evidence="1 2">Mu-86</strain>
    </source>
</reference>
<dbReference type="InterPro" id="IPR011009">
    <property type="entry name" value="Kinase-like_dom_sf"/>
</dbReference>
<keyword evidence="2" id="KW-1185">Reference proteome</keyword>
<evidence type="ECO:0000313" key="1">
    <source>
        <dbReference type="EMBL" id="MEJ1155422.1"/>
    </source>
</evidence>
<accession>A0ABU8LT42</accession>